<keyword evidence="1" id="KW-0472">Membrane</keyword>
<dbReference type="EMBL" id="RCSX01000025">
    <property type="protein sequence ID" value="KAF7920244.1"/>
    <property type="molecule type" value="Genomic_DNA"/>
</dbReference>
<dbReference type="GeneID" id="62235708"/>
<evidence type="ECO:0000313" key="2">
    <source>
        <dbReference type="EMBL" id="KAF7920244.1"/>
    </source>
</evidence>
<evidence type="ECO:0000313" key="3">
    <source>
        <dbReference type="Proteomes" id="UP000783213"/>
    </source>
</evidence>
<protein>
    <submittedName>
        <fullName evidence="2">Uncharacterized protein</fullName>
    </submittedName>
</protein>
<sequence length="153" mass="17557">MAVREKDLVFKKFDPKFGVILNSASEHRFHQYRQQAASHEKIACIDYLDGNQLREGRSHQNSCCLKDWEIRANKFLHSFGPSENSQIISANHGDTLIKVVSRSISDFLIGTTSIAYAAVGIVVLYDQWGYQNIKDYQLPIRWYNVNLALSFTE</sequence>
<keyword evidence="1" id="KW-0812">Transmembrane</keyword>
<evidence type="ECO:0000256" key="1">
    <source>
        <dbReference type="SAM" id="Phobius"/>
    </source>
</evidence>
<feature type="transmembrane region" description="Helical" evidence="1">
    <location>
        <begin position="107"/>
        <end position="125"/>
    </location>
</feature>
<reference evidence="2 3" key="1">
    <citation type="journal article" date="2020" name="Genome Biol. Evol.">
        <title>Comparative genomics of Sclerotiniaceae.</title>
        <authorList>
            <person name="Valero Jimenez C.A."/>
            <person name="Steentjes M."/>
            <person name="Scholten O.E."/>
            <person name="Van Kan J.A.L."/>
        </authorList>
    </citation>
    <scope>NUCLEOTIDE SEQUENCE [LARGE SCALE GENOMIC DNA]</scope>
    <source>
        <strain evidence="2 3">B1</strain>
    </source>
</reference>
<comment type="caution">
    <text evidence="2">The sequence shown here is derived from an EMBL/GenBank/DDBJ whole genome shotgun (WGS) entry which is preliminary data.</text>
</comment>
<name>A0ABQ7ICK7_9HELO</name>
<keyword evidence="3" id="KW-1185">Reference proteome</keyword>
<proteinExistence type="predicted"/>
<gene>
    <name evidence="2" type="ORF">EAE98_008937</name>
</gene>
<accession>A0ABQ7ICK7</accession>
<keyword evidence="1" id="KW-1133">Transmembrane helix</keyword>
<organism evidence="2 3">
    <name type="scientific">Botrytis deweyae</name>
    <dbReference type="NCBI Taxonomy" id="2478750"/>
    <lineage>
        <taxon>Eukaryota</taxon>
        <taxon>Fungi</taxon>
        <taxon>Dikarya</taxon>
        <taxon>Ascomycota</taxon>
        <taxon>Pezizomycotina</taxon>
        <taxon>Leotiomycetes</taxon>
        <taxon>Helotiales</taxon>
        <taxon>Sclerotiniaceae</taxon>
        <taxon>Botrytis</taxon>
    </lineage>
</organism>
<dbReference type="Proteomes" id="UP000783213">
    <property type="component" value="Unassembled WGS sequence"/>
</dbReference>
<dbReference type="RefSeq" id="XP_038806928.1">
    <property type="nucleotide sequence ID" value="XM_038956558.1"/>
</dbReference>